<dbReference type="Proteomes" id="UP000326565">
    <property type="component" value="Unassembled WGS sequence"/>
</dbReference>
<evidence type="ECO:0000313" key="11">
    <source>
        <dbReference type="EMBL" id="KAB8076723.1"/>
    </source>
</evidence>
<feature type="compositionally biased region" description="Low complexity" evidence="8">
    <location>
        <begin position="46"/>
        <end position="77"/>
    </location>
</feature>
<accession>A0A5N5X7J6</accession>
<keyword evidence="2 9" id="KW-0812">Transmembrane</keyword>
<evidence type="ECO:0000256" key="7">
    <source>
        <dbReference type="PROSITE-ProRule" id="PRU01094"/>
    </source>
</evidence>
<evidence type="ECO:0000313" key="12">
    <source>
        <dbReference type="Proteomes" id="UP000326565"/>
    </source>
</evidence>
<protein>
    <recommendedName>
        <fullName evidence="10">Letm1 RBD domain-containing protein</fullName>
    </recommendedName>
</protein>
<evidence type="ECO:0000256" key="9">
    <source>
        <dbReference type="SAM" id="Phobius"/>
    </source>
</evidence>
<keyword evidence="6 9" id="KW-0472">Membrane</keyword>
<dbReference type="OrthoDB" id="73691at2759"/>
<dbReference type="EMBL" id="ML732177">
    <property type="protein sequence ID" value="KAB8076723.1"/>
    <property type="molecule type" value="Genomic_DNA"/>
</dbReference>
<evidence type="ECO:0000256" key="1">
    <source>
        <dbReference type="ARBA" id="ARBA00004434"/>
    </source>
</evidence>
<evidence type="ECO:0000256" key="5">
    <source>
        <dbReference type="ARBA" id="ARBA00023128"/>
    </source>
</evidence>
<evidence type="ECO:0000256" key="4">
    <source>
        <dbReference type="ARBA" id="ARBA00022989"/>
    </source>
</evidence>
<dbReference type="PANTHER" id="PTHR14009:SF6">
    <property type="entry name" value="LETM1 RBD DOMAIN-CONTAINING PROTEIN"/>
    <property type="match status" value="1"/>
</dbReference>
<comment type="subcellular location">
    <subcellularLocation>
        <location evidence="1">Mitochondrion inner membrane</location>
        <topology evidence="1">Single-pass membrane protein</topology>
    </subcellularLocation>
</comment>
<evidence type="ECO:0000256" key="2">
    <source>
        <dbReference type="ARBA" id="ARBA00022692"/>
    </source>
</evidence>
<keyword evidence="12" id="KW-1185">Reference proteome</keyword>
<dbReference type="GO" id="GO:0043022">
    <property type="term" value="F:ribosome binding"/>
    <property type="evidence" value="ECO:0007669"/>
    <property type="project" value="InterPro"/>
</dbReference>
<feature type="transmembrane region" description="Helical" evidence="9">
    <location>
        <begin position="193"/>
        <end position="217"/>
    </location>
</feature>
<organism evidence="11 12">
    <name type="scientific">Aspergillus leporis</name>
    <dbReference type="NCBI Taxonomy" id="41062"/>
    <lineage>
        <taxon>Eukaryota</taxon>
        <taxon>Fungi</taxon>
        <taxon>Dikarya</taxon>
        <taxon>Ascomycota</taxon>
        <taxon>Pezizomycotina</taxon>
        <taxon>Eurotiomycetes</taxon>
        <taxon>Eurotiomycetidae</taxon>
        <taxon>Eurotiales</taxon>
        <taxon>Aspergillaceae</taxon>
        <taxon>Aspergillus</taxon>
        <taxon>Aspergillus subgen. Circumdati</taxon>
    </lineage>
</organism>
<dbReference type="GO" id="GO:0005743">
    <property type="term" value="C:mitochondrial inner membrane"/>
    <property type="evidence" value="ECO:0007669"/>
    <property type="project" value="UniProtKB-SubCell"/>
</dbReference>
<dbReference type="InterPro" id="IPR044202">
    <property type="entry name" value="LETM1/MDM38-like"/>
</dbReference>
<dbReference type="GO" id="GO:0030003">
    <property type="term" value="P:intracellular monoatomic cation homeostasis"/>
    <property type="evidence" value="ECO:0007669"/>
    <property type="project" value="TreeGrafter"/>
</dbReference>
<keyword evidence="3" id="KW-0999">Mitochondrion inner membrane</keyword>
<feature type="domain" description="Letm1 RBD" evidence="10">
    <location>
        <begin position="209"/>
        <end position="377"/>
    </location>
</feature>
<evidence type="ECO:0000256" key="8">
    <source>
        <dbReference type="SAM" id="MobiDB-lite"/>
    </source>
</evidence>
<name>A0A5N5X7J6_9EURO</name>
<feature type="region of interest" description="Disordered" evidence="8">
    <location>
        <begin position="40"/>
        <end position="100"/>
    </location>
</feature>
<reference evidence="11 12" key="1">
    <citation type="submission" date="2019-04" db="EMBL/GenBank/DDBJ databases">
        <title>Friends and foes A comparative genomics study of 23 Aspergillus species from section Flavi.</title>
        <authorList>
            <consortium name="DOE Joint Genome Institute"/>
            <person name="Kjaerbolling I."/>
            <person name="Vesth T."/>
            <person name="Frisvad J.C."/>
            <person name="Nybo J.L."/>
            <person name="Theobald S."/>
            <person name="Kildgaard S."/>
            <person name="Isbrandt T."/>
            <person name="Kuo A."/>
            <person name="Sato A."/>
            <person name="Lyhne E.K."/>
            <person name="Kogle M.E."/>
            <person name="Wiebenga A."/>
            <person name="Kun R.S."/>
            <person name="Lubbers R.J."/>
            <person name="Makela M.R."/>
            <person name="Barry K."/>
            <person name="Chovatia M."/>
            <person name="Clum A."/>
            <person name="Daum C."/>
            <person name="Haridas S."/>
            <person name="He G."/>
            <person name="LaButti K."/>
            <person name="Lipzen A."/>
            <person name="Mondo S."/>
            <person name="Riley R."/>
            <person name="Salamov A."/>
            <person name="Simmons B.A."/>
            <person name="Magnuson J.K."/>
            <person name="Henrissat B."/>
            <person name="Mortensen U.H."/>
            <person name="Larsen T.O."/>
            <person name="Devries R.P."/>
            <person name="Grigoriev I.V."/>
            <person name="Machida M."/>
            <person name="Baker S.E."/>
            <person name="Andersen M.R."/>
        </authorList>
    </citation>
    <scope>NUCLEOTIDE SEQUENCE [LARGE SCALE GENOMIC DNA]</scope>
    <source>
        <strain evidence="11 12">CBS 151.66</strain>
    </source>
</reference>
<evidence type="ECO:0000256" key="6">
    <source>
        <dbReference type="ARBA" id="ARBA00023136"/>
    </source>
</evidence>
<keyword evidence="4 9" id="KW-1133">Transmembrane helix</keyword>
<dbReference type="PROSITE" id="PS51758">
    <property type="entry name" value="LETM1_RBD"/>
    <property type="match status" value="1"/>
</dbReference>
<evidence type="ECO:0000256" key="3">
    <source>
        <dbReference type="ARBA" id="ARBA00022792"/>
    </source>
</evidence>
<proteinExistence type="predicted"/>
<dbReference type="AlphaFoldDB" id="A0A5N5X7J6"/>
<keyword evidence="5 7" id="KW-0496">Mitochondrion</keyword>
<sequence>MSSAPCAYRALSTRSHSLFPSPVPSTLQRLQLRRRDHYLTSRGHASSSKTHSRPSSSAEPTTSSVPSTTSTATTSLANDVNPPPSTLPADLNLPDPVSSSATTADKLKRYVAMGRAYLSFYKTGLKNVYHNYRASLPIRRSLGLTPYLPISPPPTPSKGKKSVTFRKALESAQLSRSSFQLVRRAAYDVRRMIPFAIILIVCGEMTPLAVLALGNAVTPFTCRVPRQIEKDRIQRTIRKRAAVAAHQAATGGSVTPSVAGSDQELDLLVKMYANPEWIENSSAEEVLRACAVLSLVKTHTRPPGLVSVYRARLRRYAEYLRLDDELIRRCGGVQAMDGVEVRIAVEERGGVGVAEGKEGWDAERDERRWLEKWLKRR</sequence>
<dbReference type="InterPro" id="IPR033122">
    <property type="entry name" value="LETM1-like_RBD"/>
</dbReference>
<evidence type="ECO:0000259" key="10">
    <source>
        <dbReference type="PROSITE" id="PS51758"/>
    </source>
</evidence>
<gene>
    <name evidence="11" type="ORF">BDV29DRAFT_80085</name>
</gene>
<dbReference type="PANTHER" id="PTHR14009">
    <property type="entry name" value="LEUCINE ZIPPER-EF-HAND CONTAINING TRANSMEMBRANE PROTEIN"/>
    <property type="match status" value="1"/>
</dbReference>